<evidence type="ECO:0000256" key="10">
    <source>
        <dbReference type="PROSITE-ProRule" id="PRU00042"/>
    </source>
</evidence>
<feature type="domain" description="C2H2-type" evidence="12">
    <location>
        <begin position="352"/>
        <end position="379"/>
    </location>
</feature>
<dbReference type="FunFam" id="3.30.160.60:FF:000793">
    <property type="entry name" value="C2H2 finger domain protein FlbC"/>
    <property type="match status" value="1"/>
</dbReference>
<dbReference type="AlphaFoldDB" id="A0AAN6UEX8"/>
<keyword evidence="7" id="KW-0804">Transcription</keyword>
<dbReference type="Gene3D" id="3.30.160.60">
    <property type="entry name" value="Classic Zinc Finger"/>
    <property type="match status" value="2"/>
</dbReference>
<keyword evidence="2" id="KW-0479">Metal-binding</keyword>
<keyword evidence="5" id="KW-0862">Zinc</keyword>
<evidence type="ECO:0000256" key="7">
    <source>
        <dbReference type="ARBA" id="ARBA00023163"/>
    </source>
</evidence>
<reference evidence="13" key="1">
    <citation type="journal article" date="2023" name="Mol. Phylogenet. Evol.">
        <title>Genome-scale phylogeny and comparative genomics of the fungal order Sordariales.</title>
        <authorList>
            <person name="Hensen N."/>
            <person name="Bonometti L."/>
            <person name="Westerberg I."/>
            <person name="Brannstrom I.O."/>
            <person name="Guillou S."/>
            <person name="Cros-Aarteil S."/>
            <person name="Calhoun S."/>
            <person name="Haridas S."/>
            <person name="Kuo A."/>
            <person name="Mondo S."/>
            <person name="Pangilinan J."/>
            <person name="Riley R."/>
            <person name="LaButti K."/>
            <person name="Andreopoulos B."/>
            <person name="Lipzen A."/>
            <person name="Chen C."/>
            <person name="Yan M."/>
            <person name="Daum C."/>
            <person name="Ng V."/>
            <person name="Clum A."/>
            <person name="Steindorff A."/>
            <person name="Ohm R.A."/>
            <person name="Martin F."/>
            <person name="Silar P."/>
            <person name="Natvig D.O."/>
            <person name="Lalanne C."/>
            <person name="Gautier V."/>
            <person name="Ament-Velasquez S.L."/>
            <person name="Kruys A."/>
            <person name="Hutchinson M.I."/>
            <person name="Powell A.J."/>
            <person name="Barry K."/>
            <person name="Miller A.N."/>
            <person name="Grigoriev I.V."/>
            <person name="Debuchy R."/>
            <person name="Gladieux P."/>
            <person name="Hiltunen Thoren M."/>
            <person name="Johannesson H."/>
        </authorList>
    </citation>
    <scope>NUCLEOTIDE SEQUENCE</scope>
    <source>
        <strain evidence="13">CBS 123565</strain>
    </source>
</reference>
<evidence type="ECO:0000256" key="6">
    <source>
        <dbReference type="ARBA" id="ARBA00023015"/>
    </source>
</evidence>
<evidence type="ECO:0000256" key="8">
    <source>
        <dbReference type="ARBA" id="ARBA00023242"/>
    </source>
</evidence>
<keyword evidence="4 10" id="KW-0863">Zinc-finger</keyword>
<dbReference type="Proteomes" id="UP001304895">
    <property type="component" value="Unassembled WGS sequence"/>
</dbReference>
<evidence type="ECO:0000256" key="1">
    <source>
        <dbReference type="ARBA" id="ARBA00004123"/>
    </source>
</evidence>
<dbReference type="SUPFAM" id="SSF57667">
    <property type="entry name" value="beta-beta-alpha zinc fingers"/>
    <property type="match status" value="1"/>
</dbReference>
<proteinExistence type="inferred from homology"/>
<feature type="domain" description="C2H2-type" evidence="12">
    <location>
        <begin position="380"/>
        <end position="409"/>
    </location>
</feature>
<gene>
    <name evidence="13" type="ORF">BT67DRAFT_436168</name>
</gene>
<feature type="compositionally biased region" description="Basic residues" evidence="11">
    <location>
        <begin position="398"/>
        <end position="407"/>
    </location>
</feature>
<dbReference type="FunFam" id="3.30.160.60:FF:001102">
    <property type="entry name" value="Transcription factor IIIA"/>
    <property type="match status" value="1"/>
</dbReference>
<dbReference type="InterPro" id="IPR051565">
    <property type="entry name" value="Sal_C2H2-zinc-finger"/>
</dbReference>
<feature type="compositionally biased region" description="Low complexity" evidence="11">
    <location>
        <begin position="79"/>
        <end position="107"/>
    </location>
</feature>
<keyword evidence="3" id="KW-0677">Repeat</keyword>
<comment type="similarity">
    <text evidence="9">Belongs to the sal C2H2-type zinc-finger protein family.</text>
</comment>
<dbReference type="PROSITE" id="PS00028">
    <property type="entry name" value="ZINC_FINGER_C2H2_1"/>
    <property type="match status" value="2"/>
</dbReference>
<keyword evidence="6" id="KW-0805">Transcription regulation</keyword>
<evidence type="ECO:0000256" key="11">
    <source>
        <dbReference type="SAM" id="MobiDB-lite"/>
    </source>
</evidence>
<keyword evidence="14" id="KW-1185">Reference proteome</keyword>
<comment type="subcellular location">
    <subcellularLocation>
        <location evidence="1">Nucleus</location>
    </subcellularLocation>
</comment>
<name>A0AAN6UEX8_9PEZI</name>
<evidence type="ECO:0000256" key="2">
    <source>
        <dbReference type="ARBA" id="ARBA00022723"/>
    </source>
</evidence>
<dbReference type="GO" id="GO:0005634">
    <property type="term" value="C:nucleus"/>
    <property type="evidence" value="ECO:0007669"/>
    <property type="project" value="UniProtKB-SubCell"/>
</dbReference>
<feature type="compositionally biased region" description="Basic residues" evidence="11">
    <location>
        <begin position="66"/>
        <end position="78"/>
    </location>
</feature>
<dbReference type="EMBL" id="MU853422">
    <property type="protein sequence ID" value="KAK4131728.1"/>
    <property type="molecule type" value="Genomic_DNA"/>
</dbReference>
<evidence type="ECO:0000256" key="5">
    <source>
        <dbReference type="ARBA" id="ARBA00022833"/>
    </source>
</evidence>
<keyword evidence="8" id="KW-0539">Nucleus</keyword>
<organism evidence="13 14">
    <name type="scientific">Trichocladium antarcticum</name>
    <dbReference type="NCBI Taxonomy" id="1450529"/>
    <lineage>
        <taxon>Eukaryota</taxon>
        <taxon>Fungi</taxon>
        <taxon>Dikarya</taxon>
        <taxon>Ascomycota</taxon>
        <taxon>Pezizomycotina</taxon>
        <taxon>Sordariomycetes</taxon>
        <taxon>Sordariomycetidae</taxon>
        <taxon>Sordariales</taxon>
        <taxon>Chaetomiaceae</taxon>
        <taxon>Trichocladium</taxon>
    </lineage>
</organism>
<feature type="compositionally biased region" description="Low complexity" evidence="11">
    <location>
        <begin position="196"/>
        <end position="215"/>
    </location>
</feature>
<evidence type="ECO:0000313" key="14">
    <source>
        <dbReference type="Proteomes" id="UP001304895"/>
    </source>
</evidence>
<feature type="region of interest" description="Disordered" evidence="11">
    <location>
        <begin position="183"/>
        <end position="215"/>
    </location>
</feature>
<feature type="compositionally biased region" description="Polar residues" evidence="11">
    <location>
        <begin position="306"/>
        <end position="316"/>
    </location>
</feature>
<evidence type="ECO:0000256" key="3">
    <source>
        <dbReference type="ARBA" id="ARBA00022737"/>
    </source>
</evidence>
<dbReference type="InterPro" id="IPR013087">
    <property type="entry name" value="Znf_C2H2_type"/>
</dbReference>
<dbReference type="Pfam" id="PF00096">
    <property type="entry name" value="zf-C2H2"/>
    <property type="match status" value="2"/>
</dbReference>
<dbReference type="InterPro" id="IPR036236">
    <property type="entry name" value="Znf_C2H2_sf"/>
</dbReference>
<evidence type="ECO:0000259" key="12">
    <source>
        <dbReference type="PROSITE" id="PS50157"/>
    </source>
</evidence>
<reference evidence="13" key="2">
    <citation type="submission" date="2023-05" db="EMBL/GenBank/DDBJ databases">
        <authorList>
            <consortium name="Lawrence Berkeley National Laboratory"/>
            <person name="Steindorff A."/>
            <person name="Hensen N."/>
            <person name="Bonometti L."/>
            <person name="Westerberg I."/>
            <person name="Brannstrom I.O."/>
            <person name="Guillou S."/>
            <person name="Cros-Aarteil S."/>
            <person name="Calhoun S."/>
            <person name="Haridas S."/>
            <person name="Kuo A."/>
            <person name="Mondo S."/>
            <person name="Pangilinan J."/>
            <person name="Riley R."/>
            <person name="Labutti K."/>
            <person name="Andreopoulos B."/>
            <person name="Lipzen A."/>
            <person name="Chen C."/>
            <person name="Yanf M."/>
            <person name="Daum C."/>
            <person name="Ng V."/>
            <person name="Clum A."/>
            <person name="Ohm R."/>
            <person name="Martin F."/>
            <person name="Silar P."/>
            <person name="Natvig D."/>
            <person name="Lalanne C."/>
            <person name="Gautier V."/>
            <person name="Ament-Velasquez S.L."/>
            <person name="Kruys A."/>
            <person name="Hutchinson M.I."/>
            <person name="Powell A.J."/>
            <person name="Barry K."/>
            <person name="Miller A.N."/>
            <person name="Grigoriev I.V."/>
            <person name="Debuchy R."/>
            <person name="Gladieux P."/>
            <person name="Thoren M.H."/>
            <person name="Johannesson H."/>
        </authorList>
    </citation>
    <scope>NUCLEOTIDE SEQUENCE</scope>
    <source>
        <strain evidence="13">CBS 123565</strain>
    </source>
</reference>
<dbReference type="GO" id="GO:0000981">
    <property type="term" value="F:DNA-binding transcription factor activity, RNA polymerase II-specific"/>
    <property type="evidence" value="ECO:0007669"/>
    <property type="project" value="TreeGrafter"/>
</dbReference>
<sequence length="424" mass="45511">MTMTLEHNQHRLGPLNFDMSSYSGHPHFTDPWHSSSAPPGPGPQAYAGSQSSTALPHLNLGALPKHPQHSQHHQHAQHTQHTQHSSRTGSSTSMAPYAPLPATAPSAASPPMPGVYRQHPLLPMSQDLLSINRLQHPTTSAPYDASAAYTSSASPVNHTYAPSPTPYDQLGYAPTQMRGGFPLGPDDGARRYSQQSVASGSGIPPSAGSGARAGPQRIAVSDYHRSLQQPDDRRSFQEALEASHGMLSMSQETPRNIYDVRNRGRGSATDAYGFPSQHSATSSISSTGFSGYYGGSVDGSVSDYSTTGSDIESLSGRTLPRPQGLMSNQPPAPQSMMGSFSSKVSSSTQKKHKCKVCDKRFTRPSSLQTHMYSHTGEKPFACEVEGCGRNFSVVSNLRRHRKVHKSHGSAETPSDTGSEEHQSE</sequence>
<evidence type="ECO:0000256" key="4">
    <source>
        <dbReference type="ARBA" id="ARBA00022771"/>
    </source>
</evidence>
<comment type="caution">
    <text evidence="13">The sequence shown here is derived from an EMBL/GenBank/DDBJ whole genome shotgun (WGS) entry which is preliminary data.</text>
</comment>
<feature type="region of interest" description="Disordered" evidence="11">
    <location>
        <begin position="28"/>
        <end position="119"/>
    </location>
</feature>
<evidence type="ECO:0000313" key="13">
    <source>
        <dbReference type="EMBL" id="KAK4131728.1"/>
    </source>
</evidence>
<dbReference type="GO" id="GO:0000978">
    <property type="term" value="F:RNA polymerase II cis-regulatory region sequence-specific DNA binding"/>
    <property type="evidence" value="ECO:0007669"/>
    <property type="project" value="TreeGrafter"/>
</dbReference>
<evidence type="ECO:0000256" key="9">
    <source>
        <dbReference type="ARBA" id="ARBA00038474"/>
    </source>
</evidence>
<dbReference type="GO" id="GO:0008270">
    <property type="term" value="F:zinc ion binding"/>
    <property type="evidence" value="ECO:0007669"/>
    <property type="project" value="UniProtKB-KW"/>
</dbReference>
<dbReference type="PANTHER" id="PTHR23233">
    <property type="entry name" value="SAL-LIKE PROTEIN"/>
    <property type="match status" value="1"/>
</dbReference>
<protein>
    <recommendedName>
        <fullName evidence="12">C2H2-type domain-containing protein</fullName>
    </recommendedName>
</protein>
<dbReference type="PANTHER" id="PTHR23233:SF84">
    <property type="entry name" value="FI23031P1"/>
    <property type="match status" value="1"/>
</dbReference>
<accession>A0AAN6UEX8</accession>
<dbReference type="SMART" id="SM00355">
    <property type="entry name" value="ZnF_C2H2"/>
    <property type="match status" value="2"/>
</dbReference>
<feature type="region of interest" description="Disordered" evidence="11">
    <location>
        <begin position="398"/>
        <end position="424"/>
    </location>
</feature>
<feature type="region of interest" description="Disordered" evidence="11">
    <location>
        <begin position="305"/>
        <end position="345"/>
    </location>
</feature>
<dbReference type="PROSITE" id="PS50157">
    <property type="entry name" value="ZINC_FINGER_C2H2_2"/>
    <property type="match status" value="2"/>
</dbReference>